<dbReference type="InterPro" id="IPR007044">
    <property type="entry name" value="Cyclodeamin/CycHdrlase"/>
</dbReference>
<accession>A0A498BTS6</accession>
<comment type="caution">
    <text evidence="2">The sequence shown here is derived from an EMBL/GenBank/DDBJ whole genome shotgun (WGS) entry which is preliminary data.</text>
</comment>
<dbReference type="InterPro" id="IPR036178">
    <property type="entry name" value="Formintransfe-cycloase-like_sf"/>
</dbReference>
<feature type="domain" description="Cyclodeaminase/cyclohydrolase" evidence="1">
    <location>
        <begin position="11"/>
        <end position="166"/>
    </location>
</feature>
<dbReference type="GO" id="GO:0003824">
    <property type="term" value="F:catalytic activity"/>
    <property type="evidence" value="ECO:0007669"/>
    <property type="project" value="InterPro"/>
</dbReference>
<name>A0A498BTS6_9MICO</name>
<dbReference type="OrthoDB" id="5082981at2"/>
<proteinExistence type="predicted"/>
<dbReference type="Proteomes" id="UP000273158">
    <property type="component" value="Unassembled WGS sequence"/>
</dbReference>
<organism evidence="2 3">
    <name type="scientific">Microbacterium telephonicum</name>
    <dbReference type="NCBI Taxonomy" id="1714841"/>
    <lineage>
        <taxon>Bacteria</taxon>
        <taxon>Bacillati</taxon>
        <taxon>Actinomycetota</taxon>
        <taxon>Actinomycetes</taxon>
        <taxon>Micrococcales</taxon>
        <taxon>Microbacteriaceae</taxon>
        <taxon>Microbacterium</taxon>
    </lineage>
</organism>
<evidence type="ECO:0000313" key="2">
    <source>
        <dbReference type="EMBL" id="RLK47373.1"/>
    </source>
</evidence>
<dbReference type="Gene3D" id="1.20.120.680">
    <property type="entry name" value="Formiminotetrahydrofolate cyclodeaminase monomer, up-and-down helical bundle"/>
    <property type="match status" value="1"/>
</dbReference>
<dbReference type="AlphaFoldDB" id="A0A498BTS6"/>
<keyword evidence="3" id="KW-1185">Reference proteome</keyword>
<sequence length="202" mass="20333">MPTPDFALAPLDDWLQRLSAPVPDPGGGMAAGVVVATGAALVAMAAGYAQAEGSADVVAAATRVRDDALAAAEHDGRMSGLLVAAFRRPLADPGRGAALRAATVQAAEAGVVLVALAASLDGHLRWLERFGEPRLAPDVAVAGRMLACGIRSTAVNIRGNTASAAESGADALTVHRLRDAIGDAQDAAARLDALAERVTASL</sequence>
<evidence type="ECO:0000259" key="1">
    <source>
        <dbReference type="Pfam" id="PF04961"/>
    </source>
</evidence>
<reference evidence="2 3" key="1">
    <citation type="journal article" date="2015" name="Stand. Genomic Sci.">
        <title>Genomic Encyclopedia of Bacterial and Archaeal Type Strains, Phase III: the genomes of soil and plant-associated and newly described type strains.</title>
        <authorList>
            <person name="Whitman W.B."/>
            <person name="Woyke T."/>
            <person name="Klenk H.P."/>
            <person name="Zhou Y."/>
            <person name="Lilburn T.G."/>
            <person name="Beck B.J."/>
            <person name="De Vos P."/>
            <person name="Vandamme P."/>
            <person name="Eisen J.A."/>
            <person name="Garrity G."/>
            <person name="Hugenholtz P."/>
            <person name="Kyrpides N.C."/>
        </authorList>
    </citation>
    <scope>NUCLEOTIDE SEQUENCE [LARGE SCALE GENOMIC DNA]</scope>
    <source>
        <strain evidence="2 3">S2T63</strain>
    </source>
</reference>
<dbReference type="SUPFAM" id="SSF101262">
    <property type="entry name" value="Methenyltetrahydrofolate cyclohydrolase-like"/>
    <property type="match status" value="1"/>
</dbReference>
<dbReference type="RefSeq" id="WP_121059493.1">
    <property type="nucleotide sequence ID" value="NZ_RCDB01000003.1"/>
</dbReference>
<protein>
    <submittedName>
        <fullName evidence="2">Formiminotetrahydrofolate cyclodeaminase</fullName>
    </submittedName>
</protein>
<dbReference type="Pfam" id="PF04961">
    <property type="entry name" value="FTCD_C"/>
    <property type="match status" value="1"/>
</dbReference>
<evidence type="ECO:0000313" key="3">
    <source>
        <dbReference type="Proteomes" id="UP000273158"/>
    </source>
</evidence>
<gene>
    <name evidence="2" type="ORF">C7474_1949</name>
</gene>
<dbReference type="EMBL" id="RCDB01000003">
    <property type="protein sequence ID" value="RLK47373.1"/>
    <property type="molecule type" value="Genomic_DNA"/>
</dbReference>